<feature type="domain" description="GST N-terminal" evidence="4">
    <location>
        <begin position="7"/>
        <end position="89"/>
    </location>
</feature>
<protein>
    <recommendedName>
        <fullName evidence="8">Ganglioside-induced differentiation-associated protein 1</fullName>
    </recommendedName>
</protein>
<evidence type="ECO:0000313" key="6">
    <source>
        <dbReference type="EMBL" id="KAL3859916.1"/>
    </source>
</evidence>
<accession>A0ABD3VFK1</accession>
<feature type="transmembrane region" description="Helical" evidence="3">
    <location>
        <begin position="297"/>
        <end position="315"/>
    </location>
</feature>
<dbReference type="Gene3D" id="3.40.30.10">
    <property type="entry name" value="Glutaredoxin"/>
    <property type="match status" value="1"/>
</dbReference>
<feature type="coiled-coil region" evidence="2">
    <location>
        <begin position="185"/>
        <end position="219"/>
    </location>
</feature>
<dbReference type="PROSITE" id="PS50404">
    <property type="entry name" value="GST_NTER"/>
    <property type="match status" value="1"/>
</dbReference>
<dbReference type="AlphaFoldDB" id="A0ABD3VFK1"/>
<dbReference type="Pfam" id="PF02798">
    <property type="entry name" value="GST_N"/>
    <property type="match status" value="1"/>
</dbReference>
<dbReference type="Proteomes" id="UP001634394">
    <property type="component" value="Unassembled WGS sequence"/>
</dbReference>
<keyword evidence="3" id="KW-0812">Transmembrane</keyword>
<keyword evidence="2" id="KW-0175">Coiled coil</keyword>
<dbReference type="Gene3D" id="1.20.1050.10">
    <property type="match status" value="1"/>
</dbReference>
<dbReference type="PANTHER" id="PTHR44188:SF1">
    <property type="entry name" value="GDAP1, ISOFORM A"/>
    <property type="match status" value="1"/>
</dbReference>
<organism evidence="6 7">
    <name type="scientific">Sinanodonta woodiana</name>
    <name type="common">Chinese pond mussel</name>
    <name type="synonym">Anodonta woodiana</name>
    <dbReference type="NCBI Taxonomy" id="1069815"/>
    <lineage>
        <taxon>Eukaryota</taxon>
        <taxon>Metazoa</taxon>
        <taxon>Spiralia</taxon>
        <taxon>Lophotrochozoa</taxon>
        <taxon>Mollusca</taxon>
        <taxon>Bivalvia</taxon>
        <taxon>Autobranchia</taxon>
        <taxon>Heteroconchia</taxon>
        <taxon>Palaeoheterodonta</taxon>
        <taxon>Unionida</taxon>
        <taxon>Unionoidea</taxon>
        <taxon>Unionidae</taxon>
        <taxon>Unioninae</taxon>
        <taxon>Sinanodonta</taxon>
    </lineage>
</organism>
<dbReference type="SUPFAM" id="SSF47616">
    <property type="entry name" value="GST C-terminal domain-like"/>
    <property type="match status" value="1"/>
</dbReference>
<keyword evidence="3" id="KW-1133">Transmembrane helix</keyword>
<keyword evidence="7" id="KW-1185">Reference proteome</keyword>
<reference evidence="6 7" key="1">
    <citation type="submission" date="2024-11" db="EMBL/GenBank/DDBJ databases">
        <title>Chromosome-level genome assembly of the freshwater bivalve Anodonta woodiana.</title>
        <authorList>
            <person name="Chen X."/>
        </authorList>
    </citation>
    <scope>NUCLEOTIDE SEQUENCE [LARGE SCALE GENOMIC DNA]</scope>
    <source>
        <strain evidence="6">MN2024</strain>
        <tissue evidence="6">Gills</tissue>
    </source>
</reference>
<evidence type="ECO:0000256" key="3">
    <source>
        <dbReference type="SAM" id="Phobius"/>
    </source>
</evidence>
<feature type="domain" description="GST C-terminal" evidence="5">
    <location>
        <begin position="146"/>
        <end position="286"/>
    </location>
</feature>
<gene>
    <name evidence="6" type="ORF">ACJMK2_010099</name>
</gene>
<dbReference type="InterPro" id="IPR010987">
    <property type="entry name" value="Glutathione-S-Trfase_C-like"/>
</dbReference>
<evidence type="ECO:0008006" key="8">
    <source>
        <dbReference type="Google" id="ProtNLM"/>
    </source>
</evidence>
<evidence type="ECO:0000313" key="7">
    <source>
        <dbReference type="Proteomes" id="UP001634394"/>
    </source>
</evidence>
<dbReference type="SUPFAM" id="SSF52833">
    <property type="entry name" value="Thioredoxin-like"/>
    <property type="match status" value="1"/>
</dbReference>
<name>A0ABD3VFK1_SINWO</name>
<dbReference type="Pfam" id="PF13410">
    <property type="entry name" value="GST_C_2"/>
    <property type="match status" value="1"/>
</dbReference>
<evidence type="ECO:0000256" key="1">
    <source>
        <dbReference type="ARBA" id="ARBA00007409"/>
    </source>
</evidence>
<comment type="similarity">
    <text evidence="1">Belongs to the GST superfamily.</text>
</comment>
<evidence type="ECO:0000256" key="2">
    <source>
        <dbReference type="SAM" id="Coils"/>
    </source>
</evidence>
<proteinExistence type="inferred from homology"/>
<dbReference type="PANTHER" id="PTHR44188">
    <property type="entry name" value="GDAP1, ISOFORM A"/>
    <property type="match status" value="1"/>
</dbReference>
<dbReference type="InterPro" id="IPR004045">
    <property type="entry name" value="Glutathione_S-Trfase_N"/>
</dbReference>
<dbReference type="InterPro" id="IPR036282">
    <property type="entry name" value="Glutathione-S-Trfase_C_sf"/>
</dbReference>
<evidence type="ECO:0000259" key="5">
    <source>
        <dbReference type="PROSITE" id="PS50405"/>
    </source>
</evidence>
<keyword evidence="3" id="KW-0472">Membrane</keyword>
<dbReference type="PROSITE" id="PS50405">
    <property type="entry name" value="GST_CTER"/>
    <property type="match status" value="1"/>
</dbReference>
<dbReference type="InterPro" id="IPR036249">
    <property type="entry name" value="Thioredoxin-like_sf"/>
</dbReference>
<sequence>MAQLETKPLTIYYFPTSFSSQKVLFALYEKDVSFKRKLVNLFSGQHNEPWYVRLNPDGAHIPVLRHEDKIITDPNATINYIDKLISTGPILVPDGGSELGRNVAEFRKKLDGISVDVLTYGIILHPHLSPSGCHISGAVQTSMKENFARRLQLLTELVEKHPDLRDAYLAKSQLAAQKYDIINDEAQVKCHMDDLEKTFKEVEQQLKKIKEASTDIADETWLFGPMFTAADISLAVLLNRLILLGFDSNYFSQDKYPFIHAYHQQVQTRPAFQVIQKEISQLQLTLIWENLKAASPYIATVTGIGVAAGLGYIIYKYLKR</sequence>
<dbReference type="EMBL" id="JBJQND010000012">
    <property type="protein sequence ID" value="KAL3859916.1"/>
    <property type="molecule type" value="Genomic_DNA"/>
</dbReference>
<evidence type="ECO:0000259" key="4">
    <source>
        <dbReference type="PROSITE" id="PS50404"/>
    </source>
</evidence>
<comment type="caution">
    <text evidence="6">The sequence shown here is derived from an EMBL/GenBank/DDBJ whole genome shotgun (WGS) entry which is preliminary data.</text>
</comment>